<dbReference type="SUPFAM" id="SSF55120">
    <property type="entry name" value="Pseudouridine synthase"/>
    <property type="match status" value="1"/>
</dbReference>
<dbReference type="Pfam" id="PF01479">
    <property type="entry name" value="S4"/>
    <property type="match status" value="1"/>
</dbReference>
<keyword evidence="2 4" id="KW-0413">Isomerase</keyword>
<dbReference type="InterPro" id="IPR020094">
    <property type="entry name" value="TruA/RsuA/RluB/E/F_N"/>
</dbReference>
<dbReference type="Gene3D" id="3.10.290.10">
    <property type="entry name" value="RNA-binding S4 domain"/>
    <property type="match status" value="1"/>
</dbReference>
<keyword evidence="3" id="KW-0694">RNA-binding</keyword>
<protein>
    <recommendedName>
        <fullName evidence="4">Pseudouridine synthase</fullName>
        <ecNumber evidence="4">5.4.99.-</ecNumber>
    </recommendedName>
</protein>
<evidence type="ECO:0000256" key="3">
    <source>
        <dbReference type="PROSITE-ProRule" id="PRU00182"/>
    </source>
</evidence>
<dbReference type="EC" id="5.4.99.-" evidence="4"/>
<dbReference type="GO" id="GO:0003723">
    <property type="term" value="F:RNA binding"/>
    <property type="evidence" value="ECO:0007669"/>
    <property type="project" value="UniProtKB-KW"/>
</dbReference>
<dbReference type="InterPro" id="IPR002942">
    <property type="entry name" value="S4_RNA-bd"/>
</dbReference>
<comment type="similarity">
    <text evidence="1 4">Belongs to the pseudouridine synthase RsuA family.</text>
</comment>
<dbReference type="GO" id="GO:0000455">
    <property type="term" value="P:enzyme-directed rRNA pseudouridine synthesis"/>
    <property type="evidence" value="ECO:0007669"/>
    <property type="project" value="UniProtKB-ARBA"/>
</dbReference>
<dbReference type="PANTHER" id="PTHR47683:SF2">
    <property type="entry name" value="RNA-BINDING S4 DOMAIN-CONTAINING PROTEIN"/>
    <property type="match status" value="1"/>
</dbReference>
<dbReference type="InterPro" id="IPR042092">
    <property type="entry name" value="PsdUridine_s_RsuA/RluB/E/F_cat"/>
</dbReference>
<dbReference type="InterPro" id="IPR020103">
    <property type="entry name" value="PsdUridine_synth_cat_dom_sf"/>
</dbReference>
<reference evidence="6 7" key="1">
    <citation type="submission" date="2014-04" db="EMBL/GenBank/DDBJ databases">
        <title>Draft Genome Sequence of Synergistes jonesii.</title>
        <authorList>
            <person name="Coil D.A."/>
            <person name="Eisen J.A."/>
            <person name="Holland-Moritz H.E."/>
        </authorList>
    </citation>
    <scope>NUCLEOTIDE SEQUENCE [LARGE SCALE GENOMIC DNA]</scope>
    <source>
        <strain evidence="6 7">78-1</strain>
    </source>
</reference>
<dbReference type="Pfam" id="PF00849">
    <property type="entry name" value="PseudoU_synth_2"/>
    <property type="match status" value="1"/>
</dbReference>
<name>A0A073IP88_9BACT</name>
<dbReference type="SMART" id="SM00363">
    <property type="entry name" value="S4"/>
    <property type="match status" value="1"/>
</dbReference>
<feature type="domain" description="RNA-binding S4" evidence="5">
    <location>
        <begin position="6"/>
        <end position="67"/>
    </location>
</feature>
<dbReference type="eggNOG" id="COG1187">
    <property type="taxonomic scope" value="Bacteria"/>
</dbReference>
<dbReference type="InterPro" id="IPR036986">
    <property type="entry name" value="S4_RNA-bd_sf"/>
</dbReference>
<evidence type="ECO:0000256" key="2">
    <source>
        <dbReference type="ARBA" id="ARBA00023235"/>
    </source>
</evidence>
<evidence type="ECO:0000313" key="6">
    <source>
        <dbReference type="EMBL" id="KEJ91390.1"/>
    </source>
</evidence>
<accession>A0A073IP88</accession>
<dbReference type="InterPro" id="IPR006145">
    <property type="entry name" value="PsdUridine_synth_RsuA/RluA"/>
</dbReference>
<evidence type="ECO:0000256" key="1">
    <source>
        <dbReference type="ARBA" id="ARBA00008348"/>
    </source>
</evidence>
<dbReference type="Gene3D" id="3.30.70.580">
    <property type="entry name" value="Pseudouridine synthase I, catalytic domain, N-terminal subdomain"/>
    <property type="match status" value="1"/>
</dbReference>
<dbReference type="Gene3D" id="3.30.70.1560">
    <property type="entry name" value="Alpha-L RNA-binding motif"/>
    <property type="match status" value="1"/>
</dbReference>
<dbReference type="RefSeq" id="WP_236617132.1">
    <property type="nucleotide sequence ID" value="NZ_JMKI01000051.1"/>
</dbReference>
<dbReference type="SUPFAM" id="SSF55174">
    <property type="entry name" value="Alpha-L RNA-binding motif"/>
    <property type="match status" value="1"/>
</dbReference>
<dbReference type="PROSITE" id="PS01149">
    <property type="entry name" value="PSI_RSU"/>
    <property type="match status" value="1"/>
</dbReference>
<dbReference type="GO" id="GO:0120159">
    <property type="term" value="F:rRNA pseudouridine synthase activity"/>
    <property type="evidence" value="ECO:0007669"/>
    <property type="project" value="UniProtKB-ARBA"/>
</dbReference>
<dbReference type="NCBIfam" id="TIGR00093">
    <property type="entry name" value="pseudouridine synthase"/>
    <property type="match status" value="1"/>
</dbReference>
<dbReference type="CDD" id="cd02870">
    <property type="entry name" value="PseudoU_synth_RsuA_like"/>
    <property type="match status" value="1"/>
</dbReference>
<dbReference type="AlphaFoldDB" id="A0A073IP88"/>
<sequence length="243" mass="28054">MPEESVRLNRYLAMCGAGARRKVEECIAAGRVKINGEVVTELGRQVFPQDKVELDGEALSTVAQKYLIFNKPRGVLSAVEDSRERTVIDILPPSYDRFRLFPAGRLDRDSEGLIILTNDGIFSQELIHPRNGFTKTYEVELRRPMDEPHLIEWSDGVTYDGRFLKPISVRRMGRAPLQHWFEVVLGEGIKREIRMMARALDNDVRRLFRRKIGKLTLKKLPSGEFIDVSREELWRYIRDGKVV</sequence>
<dbReference type="InterPro" id="IPR018496">
    <property type="entry name" value="PsdUridine_synth_RsuA/RluB_CS"/>
</dbReference>
<dbReference type="Proteomes" id="UP000027665">
    <property type="component" value="Unassembled WGS sequence"/>
</dbReference>
<gene>
    <name evidence="6" type="ORF">EH55_11135</name>
</gene>
<dbReference type="FunFam" id="3.10.290.10:FF:000003">
    <property type="entry name" value="Pseudouridine synthase"/>
    <property type="match status" value="1"/>
</dbReference>
<evidence type="ECO:0000259" key="5">
    <source>
        <dbReference type="SMART" id="SM00363"/>
    </source>
</evidence>
<evidence type="ECO:0000313" key="7">
    <source>
        <dbReference type="Proteomes" id="UP000027665"/>
    </source>
</evidence>
<dbReference type="EMBL" id="JMKI01000051">
    <property type="protein sequence ID" value="KEJ91390.1"/>
    <property type="molecule type" value="Genomic_DNA"/>
</dbReference>
<dbReference type="PROSITE" id="PS50889">
    <property type="entry name" value="S4"/>
    <property type="match status" value="1"/>
</dbReference>
<dbReference type="PANTHER" id="PTHR47683">
    <property type="entry name" value="PSEUDOURIDINE SYNTHASE FAMILY PROTEIN-RELATED"/>
    <property type="match status" value="1"/>
</dbReference>
<keyword evidence="7" id="KW-1185">Reference proteome</keyword>
<dbReference type="InterPro" id="IPR000748">
    <property type="entry name" value="PsdUridine_synth_RsuA/RluB/E/F"/>
</dbReference>
<organism evidence="6 7">
    <name type="scientific">Synergistes jonesii</name>
    <dbReference type="NCBI Taxonomy" id="2754"/>
    <lineage>
        <taxon>Bacteria</taxon>
        <taxon>Thermotogati</taxon>
        <taxon>Synergistota</taxon>
        <taxon>Synergistia</taxon>
        <taxon>Synergistales</taxon>
        <taxon>Synergistaceae</taxon>
        <taxon>Synergistes</taxon>
    </lineage>
</organism>
<proteinExistence type="inferred from homology"/>
<dbReference type="CDD" id="cd00165">
    <property type="entry name" value="S4"/>
    <property type="match status" value="1"/>
</dbReference>
<evidence type="ECO:0000256" key="4">
    <source>
        <dbReference type="RuleBase" id="RU003887"/>
    </source>
</evidence>
<dbReference type="InterPro" id="IPR050343">
    <property type="entry name" value="RsuA_PseudoU_synthase"/>
</dbReference>
<dbReference type="GeneID" id="90984537"/>
<dbReference type="STRING" id="2754.EH55_11135"/>
<comment type="caution">
    <text evidence="6">The sequence shown here is derived from an EMBL/GenBank/DDBJ whole genome shotgun (WGS) entry which is preliminary data.</text>
</comment>